<keyword evidence="2" id="KW-1185">Reference proteome</keyword>
<dbReference type="RefSeq" id="WP_344248851.1">
    <property type="nucleotide sequence ID" value="NZ_BAAAPM010000005.1"/>
</dbReference>
<accession>A0ABN2JIY6</accession>
<proteinExistence type="predicted"/>
<evidence type="ECO:0000313" key="2">
    <source>
        <dbReference type="Proteomes" id="UP001501138"/>
    </source>
</evidence>
<reference evidence="1 2" key="1">
    <citation type="journal article" date="2019" name="Int. J. Syst. Evol. Microbiol.">
        <title>The Global Catalogue of Microorganisms (GCM) 10K type strain sequencing project: providing services to taxonomists for standard genome sequencing and annotation.</title>
        <authorList>
            <consortium name="The Broad Institute Genomics Platform"/>
            <consortium name="The Broad Institute Genome Sequencing Center for Infectious Disease"/>
            <person name="Wu L."/>
            <person name="Ma J."/>
        </authorList>
    </citation>
    <scope>NUCLEOTIDE SEQUENCE [LARGE SCALE GENOMIC DNA]</scope>
    <source>
        <strain evidence="1 2">JCM 15589</strain>
    </source>
</reference>
<evidence type="ECO:0000313" key="1">
    <source>
        <dbReference type="EMBL" id="GAA1728958.1"/>
    </source>
</evidence>
<protein>
    <recommendedName>
        <fullName evidence="3">GGDEF domain-containing protein</fullName>
    </recommendedName>
</protein>
<name>A0ABN2JIY6_9MICO</name>
<dbReference type="EMBL" id="BAAAPM010000005">
    <property type="protein sequence ID" value="GAA1728958.1"/>
    <property type="molecule type" value="Genomic_DNA"/>
</dbReference>
<dbReference type="Proteomes" id="UP001501138">
    <property type="component" value="Unassembled WGS sequence"/>
</dbReference>
<gene>
    <name evidence="1" type="ORF">GCM10009809_25660</name>
</gene>
<organism evidence="1 2">
    <name type="scientific">Isoptericola hypogeus</name>
    <dbReference type="NCBI Taxonomy" id="300179"/>
    <lineage>
        <taxon>Bacteria</taxon>
        <taxon>Bacillati</taxon>
        <taxon>Actinomycetota</taxon>
        <taxon>Actinomycetes</taxon>
        <taxon>Micrococcales</taxon>
        <taxon>Promicromonosporaceae</taxon>
        <taxon>Isoptericola</taxon>
    </lineage>
</organism>
<sequence length="256" mass="27120">MSPTPSGPASEHGTDVRARWRAASLAEVWLRPGDWYHPAIDAVAEAIEEDRSPDAAAHRLGVARGCAGIGLEETLDDVACAFRAAGLDPDLGSVRAVAVGWVHGRERTAVLAGVRDPGTGLPTQDYLGERLRETYGAAVSAATSVPATHCLLVVDVAVDGLDPWQRAGRSAAVGQALENVFGEGYPMAALSDGVFAVLCERTDTVADVAVATRRIVERNAEVLGLGDTLRRPTRVWIERLPATHLGAVELLRHLGR</sequence>
<evidence type="ECO:0008006" key="3">
    <source>
        <dbReference type="Google" id="ProtNLM"/>
    </source>
</evidence>
<comment type="caution">
    <text evidence="1">The sequence shown here is derived from an EMBL/GenBank/DDBJ whole genome shotgun (WGS) entry which is preliminary data.</text>
</comment>